<reference evidence="3" key="1">
    <citation type="submission" date="2015-09" db="EMBL/GenBank/DDBJ databases">
        <authorList>
            <consortium name="Pathogen Informatics"/>
        </authorList>
    </citation>
    <scope>NUCLEOTIDE SEQUENCE</scope>
    <source>
        <strain evidence="3">2789STDY5834896</strain>
    </source>
</reference>
<dbReference type="AlphaFoldDB" id="A0A1C6GQV0"/>
<protein>
    <submittedName>
        <fullName evidence="3">Stage III sporulation protein AF (Spore_III_AF)</fullName>
    </submittedName>
</protein>
<keyword evidence="2" id="KW-0472">Membrane</keyword>
<sequence length="160" mass="17444">MIETVKQWGFSLCIACICAGTLHIIAPSKGMETIYKVAVNIFFITCLLQPLVYLKNGELPDMPAVYQDGTISADTTAVSDQIARLTAQNLAGQVERYLQQEGLDYEKVEVSVHALEDGSIDIREIKITAPDGQGGQTAQKVQDHFSIPTAVQEDVQDDDG</sequence>
<evidence type="ECO:0000256" key="1">
    <source>
        <dbReference type="SAM" id="MobiDB-lite"/>
    </source>
</evidence>
<feature type="transmembrane region" description="Helical" evidence="2">
    <location>
        <begin position="7"/>
        <end position="25"/>
    </location>
</feature>
<evidence type="ECO:0000256" key="2">
    <source>
        <dbReference type="SAM" id="Phobius"/>
    </source>
</evidence>
<evidence type="ECO:0000313" key="3">
    <source>
        <dbReference type="EMBL" id="SCJ47693.1"/>
    </source>
</evidence>
<dbReference type="EMBL" id="FMHG01000001">
    <property type="protein sequence ID" value="SCJ47693.1"/>
    <property type="molecule type" value="Genomic_DNA"/>
</dbReference>
<name>A0A1C6GQV0_9FIRM</name>
<dbReference type="InterPro" id="IPR014245">
    <property type="entry name" value="Spore_III_AF"/>
</dbReference>
<accession>A0A1C6GQV0</accession>
<gene>
    <name evidence="3" type="ORF">SAMEA3545359_00495</name>
</gene>
<organism evidence="3">
    <name type="scientific">uncultured Anaerotruncus sp</name>
    <dbReference type="NCBI Taxonomy" id="905011"/>
    <lineage>
        <taxon>Bacteria</taxon>
        <taxon>Bacillati</taxon>
        <taxon>Bacillota</taxon>
        <taxon>Clostridia</taxon>
        <taxon>Eubacteriales</taxon>
        <taxon>Oscillospiraceae</taxon>
        <taxon>Anaerotruncus</taxon>
        <taxon>environmental samples</taxon>
    </lineage>
</organism>
<dbReference type="Pfam" id="PF09581">
    <property type="entry name" value="Spore_III_AF"/>
    <property type="match status" value="1"/>
</dbReference>
<feature type="region of interest" description="Disordered" evidence="1">
    <location>
        <begin position="130"/>
        <end position="160"/>
    </location>
</feature>
<keyword evidence="2" id="KW-0812">Transmembrane</keyword>
<keyword evidence="2" id="KW-1133">Transmembrane helix</keyword>
<proteinExistence type="predicted"/>